<gene>
    <name evidence="1" type="ORF">EYH45_05680</name>
</gene>
<organism evidence="1 2">
    <name type="scientific">Caldiarchaeum subterraneum</name>
    <dbReference type="NCBI Taxonomy" id="311458"/>
    <lineage>
        <taxon>Archaea</taxon>
        <taxon>Nitrososphaerota</taxon>
        <taxon>Candidatus Caldarchaeales</taxon>
        <taxon>Candidatus Caldarchaeaceae</taxon>
        <taxon>Candidatus Caldarchaeum</taxon>
    </lineage>
</organism>
<dbReference type="AlphaFoldDB" id="A0A832ZXA0"/>
<dbReference type="Proteomes" id="UP000608579">
    <property type="component" value="Unassembled WGS sequence"/>
</dbReference>
<name>A0A832ZXA0_CALS0</name>
<comment type="caution">
    <text evidence="1">The sequence shown here is derived from an EMBL/GenBank/DDBJ whole genome shotgun (WGS) entry which is preliminary data.</text>
</comment>
<sequence length="178" mass="19985">MKRPEVARFYGYVVGLRVRALSDSIVYYVTLVDLAGNEVTVRTRVLPEWFRIGTPISGDLVKVAAGREVYLALREPQVYSGLKQPRVIRARNIRLEQVSGLGRWVIHGENVEGGPVSYPALSDTAVEHARRTLASGEAYLYIAETPSGSVVIAVQTAGQHTRYERVEKFLKWIENDER</sequence>
<protein>
    <submittedName>
        <fullName evidence="1">Uncharacterized protein</fullName>
    </submittedName>
</protein>
<proteinExistence type="predicted"/>
<evidence type="ECO:0000313" key="1">
    <source>
        <dbReference type="EMBL" id="HIQ30037.1"/>
    </source>
</evidence>
<dbReference type="EMBL" id="DQVM01000111">
    <property type="protein sequence ID" value="HIQ30037.1"/>
    <property type="molecule type" value="Genomic_DNA"/>
</dbReference>
<evidence type="ECO:0000313" key="2">
    <source>
        <dbReference type="Proteomes" id="UP000608579"/>
    </source>
</evidence>
<accession>A0A832ZXA0</accession>
<reference evidence="1" key="1">
    <citation type="journal article" date="2020" name="ISME J.">
        <title>Gammaproteobacteria mediating utilization of methyl-, sulfur- and petroleum organic compounds in deep ocean hydrothermal plumes.</title>
        <authorList>
            <person name="Zhou Z."/>
            <person name="Liu Y."/>
            <person name="Pan J."/>
            <person name="Cron B.R."/>
            <person name="Toner B.M."/>
            <person name="Anantharaman K."/>
            <person name="Breier J.A."/>
            <person name="Dick G.J."/>
            <person name="Li M."/>
        </authorList>
    </citation>
    <scope>NUCLEOTIDE SEQUENCE</scope>
    <source>
        <strain evidence="1">SZUA-1515</strain>
    </source>
</reference>